<comment type="caution">
    <text evidence="2">The sequence shown here is derived from an EMBL/GenBank/DDBJ whole genome shotgun (WGS) entry which is preliminary data.</text>
</comment>
<dbReference type="SUPFAM" id="SSF50249">
    <property type="entry name" value="Nucleic acid-binding proteins"/>
    <property type="match status" value="1"/>
</dbReference>
<name>J9GX79_9ZZZZ</name>
<keyword evidence="2" id="KW-0378">Hydrolase</keyword>
<feature type="domain" description="RecG wedge" evidence="1">
    <location>
        <begin position="8"/>
        <end position="57"/>
    </location>
</feature>
<proteinExistence type="predicted"/>
<dbReference type="InterPro" id="IPR033454">
    <property type="entry name" value="RecG_wedge"/>
</dbReference>
<evidence type="ECO:0000313" key="2">
    <source>
        <dbReference type="EMBL" id="EJX07663.1"/>
    </source>
</evidence>
<evidence type="ECO:0000259" key="1">
    <source>
        <dbReference type="Pfam" id="PF17191"/>
    </source>
</evidence>
<organism evidence="2">
    <name type="scientific">gut metagenome</name>
    <dbReference type="NCBI Taxonomy" id="749906"/>
    <lineage>
        <taxon>unclassified sequences</taxon>
        <taxon>metagenomes</taxon>
        <taxon>organismal metagenomes</taxon>
    </lineage>
</organism>
<dbReference type="Pfam" id="PF17191">
    <property type="entry name" value="RecG_wedge"/>
    <property type="match status" value="1"/>
</dbReference>
<keyword evidence="2" id="KW-0067">ATP-binding</keyword>
<keyword evidence="2" id="KW-0347">Helicase</keyword>
<dbReference type="AlphaFoldDB" id="J9GX79"/>
<dbReference type="GO" id="GO:0004386">
    <property type="term" value="F:helicase activity"/>
    <property type="evidence" value="ECO:0007669"/>
    <property type="project" value="UniProtKB-KW"/>
</dbReference>
<keyword evidence="2" id="KW-0547">Nucleotide-binding</keyword>
<reference evidence="2" key="1">
    <citation type="journal article" date="2012" name="PLoS ONE">
        <title>Gene sets for utilization of primary and secondary nutrition supplies in the distal gut of endangered iberian lynx.</title>
        <authorList>
            <person name="Alcaide M."/>
            <person name="Messina E."/>
            <person name="Richter M."/>
            <person name="Bargiela R."/>
            <person name="Peplies J."/>
            <person name="Huws S.A."/>
            <person name="Newbold C.J."/>
            <person name="Golyshin P.N."/>
            <person name="Simon M.A."/>
            <person name="Lopez G."/>
            <person name="Yakimov M.M."/>
            <person name="Ferrer M."/>
        </authorList>
    </citation>
    <scope>NUCLEOTIDE SEQUENCE</scope>
</reference>
<gene>
    <name evidence="2" type="ORF">EVA_04224</name>
</gene>
<dbReference type="EMBL" id="AMCI01000823">
    <property type="protein sequence ID" value="EJX07663.1"/>
    <property type="molecule type" value="Genomic_DNA"/>
</dbReference>
<accession>J9GX79</accession>
<sequence length="63" mass="7473">MFNLGSRDIKYLQGVGPQRAAVLNKELGIYSLRDLLYYFPYKYVDRSRIYFISELNGNMPYIQ</sequence>
<dbReference type="InterPro" id="IPR012340">
    <property type="entry name" value="NA-bd_OB-fold"/>
</dbReference>
<feature type="non-terminal residue" evidence="2">
    <location>
        <position position="63"/>
    </location>
</feature>
<protein>
    <submittedName>
        <fullName evidence="2">ATP-dependent DNA helicase RecG</fullName>
    </submittedName>
</protein>